<feature type="transmembrane region" description="Helical" evidence="9">
    <location>
        <begin position="427"/>
        <end position="448"/>
    </location>
</feature>
<dbReference type="FunFam" id="1.20.1250.20:FF:000146">
    <property type="entry name" value="Amino acid/peptide transporter"/>
    <property type="match status" value="1"/>
</dbReference>
<dbReference type="InterPro" id="IPR036259">
    <property type="entry name" value="MFS_trans_sf"/>
</dbReference>
<dbReference type="EMBL" id="VTEQ01000001">
    <property type="protein sequence ID" value="TYS57122.1"/>
    <property type="molecule type" value="Genomic_DNA"/>
</dbReference>
<evidence type="ECO:0000313" key="11">
    <source>
        <dbReference type="EMBL" id="TYS57122.1"/>
    </source>
</evidence>
<evidence type="ECO:0000259" key="10">
    <source>
        <dbReference type="PROSITE" id="PS50850"/>
    </source>
</evidence>
<dbReference type="CDD" id="cd17346">
    <property type="entry name" value="MFS_DtpA_like"/>
    <property type="match status" value="1"/>
</dbReference>
<comment type="similarity">
    <text evidence="2 8">Belongs to the major facilitator superfamily. Proton-dependent oligopeptide transporter (POT/PTR) (TC 2.A.17) family.</text>
</comment>
<evidence type="ECO:0000256" key="2">
    <source>
        <dbReference type="ARBA" id="ARBA00005982"/>
    </source>
</evidence>
<dbReference type="PANTHER" id="PTHR23517:SF15">
    <property type="entry name" value="PROTON-DEPENDENT OLIGOPEPTIDE FAMILY TRANSPORT PROTEIN"/>
    <property type="match status" value="1"/>
</dbReference>
<organism evidence="11 12">
    <name type="scientific">Rossellomorea marisflavi</name>
    <dbReference type="NCBI Taxonomy" id="189381"/>
    <lineage>
        <taxon>Bacteria</taxon>
        <taxon>Bacillati</taxon>
        <taxon>Bacillota</taxon>
        <taxon>Bacilli</taxon>
        <taxon>Bacillales</taxon>
        <taxon>Bacillaceae</taxon>
        <taxon>Rossellomorea</taxon>
    </lineage>
</organism>
<feature type="transmembrane region" description="Helical" evidence="9">
    <location>
        <begin position="168"/>
        <end position="189"/>
    </location>
</feature>
<feature type="transmembrane region" description="Helical" evidence="9">
    <location>
        <begin position="131"/>
        <end position="147"/>
    </location>
</feature>
<keyword evidence="3 8" id="KW-0813">Transport</keyword>
<evidence type="ECO:0000256" key="6">
    <source>
        <dbReference type="ARBA" id="ARBA00022989"/>
    </source>
</evidence>
<sequence length="457" mass="50212">MSAEYVFYSFKGGFIIVEANIHQEQSSEFRKKHPPGLYLLFATEAWERFSYYGMRAILVLYLTATAINGGLGADKTTAISLYGTFTSAVYLTPIIGGYLTDRFLPRRTAITIGGVLMALGNFSIFLHQSMGALYLGLALLIIGNGFFKPNISTIVGELYHINDPKRDGAFTIFYMGVNLGAFVAPLVVGLMDYRYGFLTAAIGMVVGQVLFNTLGNKHLGDIGKESAKKVQEHTQTASKTPLTKQEVRRTIAIVILAVITIAFWTAFEQAGSSLTLFTEENIDRHLGDFIIPTEWFQSLNSLFIMLLAPIMSMLWFKLSQTKNGDFKTPTKMGMGLITVGLGFFILIPASVMVGDDSQIRVNMLFMVFTYFLHTLAELMISPVGLSMVSRLSPLKLTSVLMGVWLASSAVANKLASVLATYTQSLGYFDIFGLIGIVTIVLGIIVLFVSKPIAKLME</sequence>
<dbReference type="GO" id="GO:0006857">
    <property type="term" value="P:oligopeptide transport"/>
    <property type="evidence" value="ECO:0007669"/>
    <property type="project" value="InterPro"/>
</dbReference>
<keyword evidence="7 9" id="KW-0472">Membrane</keyword>
<reference evidence="11 12" key="1">
    <citation type="submission" date="2019-08" db="EMBL/GenBank/DDBJ databases">
        <title>Bacillus genomes from the desert of Cuatro Cienegas, Coahuila.</title>
        <authorList>
            <person name="Olmedo-Alvarez G."/>
        </authorList>
    </citation>
    <scope>NUCLEOTIDE SEQUENCE [LARGE SCALE GENOMIC DNA]</scope>
    <source>
        <strain evidence="11 12">CH108_3D</strain>
    </source>
</reference>
<keyword evidence="5 8" id="KW-0812">Transmembrane</keyword>
<dbReference type="InterPro" id="IPR005279">
    <property type="entry name" value="Dipep/tripep_permease"/>
</dbReference>
<feature type="transmembrane region" description="Helical" evidence="9">
    <location>
        <begin position="365"/>
        <end position="387"/>
    </location>
</feature>
<keyword evidence="4" id="KW-1003">Cell membrane</keyword>
<dbReference type="InterPro" id="IPR050171">
    <property type="entry name" value="MFS_Transporters"/>
</dbReference>
<evidence type="ECO:0000256" key="4">
    <source>
        <dbReference type="ARBA" id="ARBA00022475"/>
    </source>
</evidence>
<comment type="subcellular location">
    <subcellularLocation>
        <location evidence="1">Cell membrane</location>
        <topology evidence="1">Multi-pass membrane protein</topology>
    </subcellularLocation>
    <subcellularLocation>
        <location evidence="8">Membrane</location>
        <topology evidence="8">Multi-pass membrane protein</topology>
    </subcellularLocation>
</comment>
<evidence type="ECO:0000256" key="8">
    <source>
        <dbReference type="RuleBase" id="RU003755"/>
    </source>
</evidence>
<protein>
    <submittedName>
        <fullName evidence="11">Peptide MFS transporter</fullName>
    </submittedName>
</protein>
<name>A0A5D4S5T7_9BACI</name>
<dbReference type="InterPro" id="IPR000109">
    <property type="entry name" value="POT_fam"/>
</dbReference>
<evidence type="ECO:0000256" key="7">
    <source>
        <dbReference type="ARBA" id="ARBA00023136"/>
    </source>
</evidence>
<feature type="transmembrane region" description="Helical" evidence="9">
    <location>
        <begin position="56"/>
        <end position="73"/>
    </location>
</feature>
<evidence type="ECO:0000313" key="12">
    <source>
        <dbReference type="Proteomes" id="UP000322997"/>
    </source>
</evidence>
<dbReference type="InterPro" id="IPR018456">
    <property type="entry name" value="PTR2_symporter_CS"/>
</dbReference>
<feature type="transmembrane region" description="Helical" evidence="9">
    <location>
        <begin position="195"/>
        <end position="214"/>
    </location>
</feature>
<feature type="domain" description="Major facilitator superfamily (MFS) profile" evidence="10">
    <location>
        <begin position="39"/>
        <end position="453"/>
    </location>
</feature>
<dbReference type="Gene3D" id="1.20.1250.20">
    <property type="entry name" value="MFS general substrate transporter like domains"/>
    <property type="match status" value="2"/>
</dbReference>
<dbReference type="AlphaFoldDB" id="A0A5D4S5T7"/>
<feature type="transmembrane region" description="Helical" evidence="9">
    <location>
        <begin position="336"/>
        <end position="353"/>
    </location>
</feature>
<dbReference type="NCBIfam" id="TIGR00924">
    <property type="entry name" value="yjdL_sub1_fam"/>
    <property type="match status" value="2"/>
</dbReference>
<feature type="transmembrane region" description="Helical" evidence="9">
    <location>
        <begin position="295"/>
        <end position="316"/>
    </location>
</feature>
<accession>A0A5D4S5T7</accession>
<feature type="transmembrane region" description="Helical" evidence="9">
    <location>
        <begin position="250"/>
        <end position="267"/>
    </location>
</feature>
<comment type="caution">
    <text evidence="11">The sequence shown here is derived from an EMBL/GenBank/DDBJ whole genome shotgun (WGS) entry which is preliminary data.</text>
</comment>
<evidence type="ECO:0000256" key="1">
    <source>
        <dbReference type="ARBA" id="ARBA00004651"/>
    </source>
</evidence>
<dbReference type="GO" id="GO:0005886">
    <property type="term" value="C:plasma membrane"/>
    <property type="evidence" value="ECO:0007669"/>
    <property type="project" value="UniProtKB-SubCell"/>
</dbReference>
<gene>
    <name evidence="11" type="ORF">FZC83_06045</name>
</gene>
<proteinExistence type="inferred from homology"/>
<evidence type="ECO:0000256" key="5">
    <source>
        <dbReference type="ARBA" id="ARBA00022692"/>
    </source>
</evidence>
<evidence type="ECO:0000256" key="3">
    <source>
        <dbReference type="ARBA" id="ARBA00022448"/>
    </source>
</evidence>
<dbReference type="Pfam" id="PF00854">
    <property type="entry name" value="PTR2"/>
    <property type="match status" value="2"/>
</dbReference>
<dbReference type="InterPro" id="IPR020846">
    <property type="entry name" value="MFS_dom"/>
</dbReference>
<dbReference type="Proteomes" id="UP000322997">
    <property type="component" value="Unassembled WGS sequence"/>
</dbReference>
<dbReference type="PANTHER" id="PTHR23517">
    <property type="entry name" value="RESISTANCE PROTEIN MDTM, PUTATIVE-RELATED-RELATED"/>
    <property type="match status" value="1"/>
</dbReference>
<keyword evidence="6 9" id="KW-1133">Transmembrane helix</keyword>
<evidence type="ECO:0000256" key="9">
    <source>
        <dbReference type="SAM" id="Phobius"/>
    </source>
</evidence>
<feature type="transmembrane region" description="Helical" evidence="9">
    <location>
        <begin position="79"/>
        <end position="99"/>
    </location>
</feature>
<dbReference type="SUPFAM" id="SSF103473">
    <property type="entry name" value="MFS general substrate transporter"/>
    <property type="match status" value="1"/>
</dbReference>
<dbReference type="PROSITE" id="PS50850">
    <property type="entry name" value="MFS"/>
    <property type="match status" value="1"/>
</dbReference>
<feature type="transmembrane region" description="Helical" evidence="9">
    <location>
        <begin position="399"/>
        <end position="421"/>
    </location>
</feature>
<dbReference type="GO" id="GO:1904680">
    <property type="term" value="F:peptide transmembrane transporter activity"/>
    <property type="evidence" value="ECO:0007669"/>
    <property type="project" value="InterPro"/>
</dbReference>
<dbReference type="PROSITE" id="PS01023">
    <property type="entry name" value="PTR2_2"/>
    <property type="match status" value="1"/>
</dbReference>